<name>A0A3A1QYP4_9BACI</name>
<dbReference type="Pfam" id="PF22564">
    <property type="entry name" value="HAAS"/>
    <property type="match status" value="1"/>
</dbReference>
<gene>
    <name evidence="3" type="ORF">D3H55_14040</name>
</gene>
<dbReference type="SUPFAM" id="SSF158560">
    <property type="entry name" value="BH3980-like"/>
    <property type="match status" value="1"/>
</dbReference>
<organism evidence="3 4">
    <name type="scientific">Bacillus salacetis</name>
    <dbReference type="NCBI Taxonomy" id="2315464"/>
    <lineage>
        <taxon>Bacteria</taxon>
        <taxon>Bacillati</taxon>
        <taxon>Bacillota</taxon>
        <taxon>Bacilli</taxon>
        <taxon>Bacillales</taxon>
        <taxon>Bacillaceae</taxon>
        <taxon>Bacillus</taxon>
    </lineage>
</organism>
<dbReference type="PANTHER" id="PTHR41307:SF1">
    <property type="entry name" value="MEMBRANE PROTEIN"/>
    <property type="match status" value="1"/>
</dbReference>
<feature type="domain" description="HAAS transmembrane region" evidence="2">
    <location>
        <begin position="88"/>
        <end position="202"/>
    </location>
</feature>
<feature type="transmembrane region" description="Helical" evidence="1">
    <location>
        <begin position="103"/>
        <end position="124"/>
    </location>
</feature>
<feature type="transmembrane region" description="Helical" evidence="1">
    <location>
        <begin position="222"/>
        <end position="240"/>
    </location>
</feature>
<accession>A0A3A1QYP4</accession>
<dbReference type="Proteomes" id="UP000265801">
    <property type="component" value="Unassembled WGS sequence"/>
</dbReference>
<dbReference type="Pfam" id="PF08006">
    <property type="entry name" value="HAAS_TM"/>
    <property type="match status" value="1"/>
</dbReference>
<evidence type="ECO:0000313" key="3">
    <source>
        <dbReference type="EMBL" id="RIW31998.1"/>
    </source>
</evidence>
<sequence>MVSKQSEEFLKNLRLYLFSSGKNEKEIEDIISELEDHLLEAESQGKSVEDIIGQSPKHYMEQIAQEMSFDALGWMKYLPVIMIGSLSYIVLGDALRDELQYTLLELVGYPLILVLFIMLISLSFKYLAATPPDYKHWIVFGFLGVFPMGMFLGLLILNRRMETEMVVFGTAGQIAAIVATILIFIAISIWTKTWISIILPVILFVPEFIINSTSFDEGTKLTMSAVITPVLFAFFFWYLLKKEKTETCEDC</sequence>
<keyword evidence="1" id="KW-1133">Transmembrane helix</keyword>
<feature type="transmembrane region" description="Helical" evidence="1">
    <location>
        <begin position="165"/>
        <end position="187"/>
    </location>
</feature>
<feature type="transmembrane region" description="Helical" evidence="1">
    <location>
        <begin position="193"/>
        <end position="210"/>
    </location>
</feature>
<evidence type="ECO:0000256" key="1">
    <source>
        <dbReference type="SAM" id="Phobius"/>
    </source>
</evidence>
<comment type="caution">
    <text evidence="3">The sequence shown here is derived from an EMBL/GenBank/DDBJ whole genome shotgun (WGS) entry which is preliminary data.</text>
</comment>
<dbReference type="AlphaFoldDB" id="A0A3A1QYP4"/>
<evidence type="ECO:0000259" key="2">
    <source>
        <dbReference type="Pfam" id="PF08006"/>
    </source>
</evidence>
<dbReference type="EMBL" id="QXIR01000019">
    <property type="protein sequence ID" value="RIW31998.1"/>
    <property type="molecule type" value="Genomic_DNA"/>
</dbReference>
<proteinExistence type="predicted"/>
<protein>
    <recommendedName>
        <fullName evidence="2">HAAS transmembrane region domain-containing protein</fullName>
    </recommendedName>
</protein>
<dbReference type="InterPro" id="IPR012963">
    <property type="entry name" value="HAAS_TM"/>
</dbReference>
<reference evidence="3 4" key="1">
    <citation type="submission" date="2018-09" db="EMBL/GenBank/DDBJ databases">
        <title>Bacillus saliacetes sp. nov., isolated from Thai shrimp paste (Ka-pi).</title>
        <authorList>
            <person name="Daroonpunt R."/>
            <person name="Tanasupawat S."/>
            <person name="Yiamsombut S."/>
        </authorList>
    </citation>
    <scope>NUCLEOTIDE SEQUENCE [LARGE SCALE GENOMIC DNA]</scope>
    <source>
        <strain evidence="3 4">SKP7-4</strain>
    </source>
</reference>
<dbReference type="OrthoDB" id="1750748at2"/>
<dbReference type="RefSeq" id="WP_119547693.1">
    <property type="nucleotide sequence ID" value="NZ_QXIR01000019.1"/>
</dbReference>
<keyword evidence="4" id="KW-1185">Reference proteome</keyword>
<feature type="transmembrane region" description="Helical" evidence="1">
    <location>
        <begin position="74"/>
        <end position="91"/>
    </location>
</feature>
<keyword evidence="1" id="KW-0812">Transmembrane</keyword>
<dbReference type="PANTHER" id="PTHR41307">
    <property type="entry name" value="MEMBRANE PROTEIN-RELATED"/>
    <property type="match status" value="1"/>
</dbReference>
<feature type="transmembrane region" description="Helical" evidence="1">
    <location>
        <begin position="136"/>
        <end position="158"/>
    </location>
</feature>
<evidence type="ECO:0000313" key="4">
    <source>
        <dbReference type="Proteomes" id="UP000265801"/>
    </source>
</evidence>
<dbReference type="Gene3D" id="1.10.1900.10">
    <property type="entry name" value="c-terminal domain of poly(a) binding protein"/>
    <property type="match status" value="1"/>
</dbReference>
<keyword evidence="1" id="KW-0472">Membrane</keyword>